<evidence type="ECO:0000256" key="2">
    <source>
        <dbReference type="SAM" id="Phobius"/>
    </source>
</evidence>
<organism evidence="3 4">
    <name type="scientific">Talaromyces stipitatus (strain ATCC 10500 / CBS 375.48 / QM 6759 / NRRL 1006)</name>
    <name type="common">Penicillium stipitatum</name>
    <dbReference type="NCBI Taxonomy" id="441959"/>
    <lineage>
        <taxon>Eukaryota</taxon>
        <taxon>Fungi</taxon>
        <taxon>Dikarya</taxon>
        <taxon>Ascomycota</taxon>
        <taxon>Pezizomycotina</taxon>
        <taxon>Eurotiomycetes</taxon>
        <taxon>Eurotiomycetidae</taxon>
        <taxon>Eurotiales</taxon>
        <taxon>Trichocomaceae</taxon>
        <taxon>Talaromyces</taxon>
        <taxon>Talaromyces sect. Talaromyces</taxon>
    </lineage>
</organism>
<dbReference type="AlphaFoldDB" id="B8MCH9"/>
<dbReference type="RefSeq" id="XP_002482786.1">
    <property type="nucleotide sequence ID" value="XM_002482741.1"/>
</dbReference>
<keyword evidence="2" id="KW-0472">Membrane</keyword>
<dbReference type="PhylomeDB" id="B8MCH9"/>
<evidence type="ECO:0000313" key="3">
    <source>
        <dbReference type="EMBL" id="EED18794.1"/>
    </source>
</evidence>
<reference evidence="4" key="1">
    <citation type="journal article" date="2015" name="Genome Announc.">
        <title>Genome sequence of the AIDS-associated pathogen Penicillium marneffei (ATCC18224) and its near taxonomic relative Talaromyces stipitatus (ATCC10500).</title>
        <authorList>
            <person name="Nierman W.C."/>
            <person name="Fedorova-Abrams N.D."/>
            <person name="Andrianopoulos A."/>
        </authorList>
    </citation>
    <scope>NUCLEOTIDE SEQUENCE [LARGE SCALE GENOMIC DNA]</scope>
    <source>
        <strain evidence="4">ATCC 10500 / CBS 375.48 / QM 6759 / NRRL 1006</strain>
    </source>
</reference>
<keyword evidence="2" id="KW-0812">Transmembrane</keyword>
<feature type="region of interest" description="Disordered" evidence="1">
    <location>
        <begin position="1"/>
        <end position="40"/>
    </location>
</feature>
<keyword evidence="2" id="KW-1133">Transmembrane helix</keyword>
<dbReference type="OrthoDB" id="5421765at2759"/>
<keyword evidence="4" id="KW-1185">Reference proteome</keyword>
<feature type="compositionally biased region" description="Polar residues" evidence="1">
    <location>
        <begin position="22"/>
        <end position="36"/>
    </location>
</feature>
<dbReference type="eggNOG" id="ENOG502SVX1">
    <property type="taxonomic scope" value="Eukaryota"/>
</dbReference>
<dbReference type="EMBL" id="EQ962655">
    <property type="protein sequence ID" value="EED18794.1"/>
    <property type="molecule type" value="Genomic_DNA"/>
</dbReference>
<protein>
    <submittedName>
        <fullName evidence="3">Uncharacterized protein</fullName>
    </submittedName>
</protein>
<dbReference type="HOGENOM" id="CLU_039063_0_0_1"/>
<dbReference type="Proteomes" id="UP000001745">
    <property type="component" value="Unassembled WGS sequence"/>
</dbReference>
<evidence type="ECO:0000313" key="4">
    <source>
        <dbReference type="Proteomes" id="UP000001745"/>
    </source>
</evidence>
<name>B8MCH9_TALSN</name>
<evidence type="ECO:0000256" key="1">
    <source>
        <dbReference type="SAM" id="MobiDB-lite"/>
    </source>
</evidence>
<proteinExistence type="predicted"/>
<dbReference type="GeneID" id="8100291"/>
<feature type="transmembrane region" description="Helical" evidence="2">
    <location>
        <begin position="47"/>
        <end position="70"/>
    </location>
</feature>
<dbReference type="VEuPathDB" id="FungiDB:TSTA_125120"/>
<dbReference type="InParanoid" id="B8MCH9"/>
<feature type="compositionally biased region" description="Low complexity" evidence="1">
    <location>
        <begin position="1"/>
        <end position="20"/>
    </location>
</feature>
<accession>B8MCH9</accession>
<sequence>MATASTISSKAVVPSSSHVVPATTNLPDPNIGSTTPGRGKGLSNGTLAGAIVGSIAGTALLVFLAAWLFFRKSQNTRSGFRRYEGGEYTTAAMEKAGRSDHPDQNRLPSAELKATGANDQIFSGNTGEKWLLTSSLSRYIPEPASDETVVKHALTFFDQASLHVDNYYSQTLSVSSLLSSGKTSQISDFGTPYLPGSLTSLLENSTTRRLIITHTLVHSLLQAIQPHSAARESLLPLPFTIGPLKQVQQAINSDKELSQAFYTWRMLTAYLSQLATPEAAKRNLAVQDTAVHKFVETFTSSFAPYADSSHSRGNRVRHLGTVTTTAADLGRWLFGQPCTFEFVYTSPAGSGEIVVLPAIVKVLDEEGQRLANKVILCEAVTAKL</sequence>
<dbReference type="OMA" id="QHVENYY"/>
<gene>
    <name evidence="3" type="ORF">TSTA_125120</name>
</gene>